<evidence type="ECO:0000259" key="4">
    <source>
        <dbReference type="PROSITE" id="PS50102"/>
    </source>
</evidence>
<dbReference type="SUPFAM" id="SSF54928">
    <property type="entry name" value="RNA-binding domain, RBD"/>
    <property type="match status" value="1"/>
</dbReference>
<dbReference type="InParanoid" id="G8JW41"/>
<dbReference type="FunCoup" id="G8JW41">
    <property type="interactions" value="54"/>
</dbReference>
<feature type="region of interest" description="Disordered" evidence="3">
    <location>
        <begin position="185"/>
        <end position="461"/>
    </location>
</feature>
<name>G8JW41_ERECY</name>
<dbReference type="eggNOG" id="KOG0118">
    <property type="taxonomic scope" value="Eukaryota"/>
</dbReference>
<dbReference type="PANTHER" id="PTHR23236:SF11">
    <property type="entry name" value="EUKARYOTIC TRANSLATION INITIATION FACTOR 4H"/>
    <property type="match status" value="1"/>
</dbReference>
<dbReference type="PROSITE" id="PS50102">
    <property type="entry name" value="RRM"/>
    <property type="match status" value="1"/>
</dbReference>
<feature type="compositionally biased region" description="Basic and acidic residues" evidence="3">
    <location>
        <begin position="381"/>
        <end position="395"/>
    </location>
</feature>
<feature type="compositionally biased region" description="Basic and acidic residues" evidence="3">
    <location>
        <begin position="230"/>
        <end position="240"/>
    </location>
</feature>
<dbReference type="GO" id="GO:0033592">
    <property type="term" value="F:RNA strand annealing activity"/>
    <property type="evidence" value="ECO:0007669"/>
    <property type="project" value="EnsemblFungi"/>
</dbReference>
<sequence length="461" mass="51808">MVPPKKNAIKMDLNSFLNDESFGDSWADDQVDLNNINLPIHNVAASNTIPLDQLANGTMGGGKGSYYDSALTQRKERIEYPVPNEGPFRARISNLPWDVSEEGIHAWTEDGLDKPGSVLKVVAPKDRDSERLRGWAFVTFEEREDLVKALTLNATKLNDRTVYVAVAAPKDGSLDDMNWSGARGSNFQSSGSSNPDLDWGAARGSNFKERKPRREDPDLDWGGARGSNYESKERRTPREEPDLDWGVARGSNYELKERRPPREEPDLDWGGARGSNYESKERRPPREEPNLDWGVARGSNYEPKERRPKREEPNLDWGSAKGSLFQTMEKNPRKEELQSGRSASKSSTQDARERRPKKDEPDLNWSAARSSKVALSANSTRKAEHYSAAKDDTPKIQRSAFDVLKVDSDDDDDDDEQEEQNTPERVSNSKPANNDSIAQLEDATSKLSIEQDSEWEVVGKK</sequence>
<feature type="compositionally biased region" description="Polar residues" evidence="3">
    <location>
        <begin position="423"/>
        <end position="437"/>
    </location>
</feature>
<feature type="compositionally biased region" description="Basic and acidic residues" evidence="3">
    <location>
        <begin position="278"/>
        <end position="289"/>
    </location>
</feature>
<dbReference type="InterPro" id="IPR000504">
    <property type="entry name" value="RRM_dom"/>
</dbReference>
<evidence type="ECO:0000313" key="5">
    <source>
        <dbReference type="EMBL" id="AET41056.1"/>
    </source>
</evidence>
<evidence type="ECO:0000256" key="3">
    <source>
        <dbReference type="SAM" id="MobiDB-lite"/>
    </source>
</evidence>
<feature type="compositionally biased region" description="Polar residues" evidence="3">
    <location>
        <begin position="185"/>
        <end position="195"/>
    </location>
</feature>
<dbReference type="Pfam" id="PF00076">
    <property type="entry name" value="RRM_1"/>
    <property type="match status" value="1"/>
</dbReference>
<dbReference type="OMA" id="WDSARGS"/>
<evidence type="ECO:0000256" key="2">
    <source>
        <dbReference type="PROSITE-ProRule" id="PRU00176"/>
    </source>
</evidence>
<dbReference type="RefSeq" id="XP_003647873.1">
    <property type="nucleotide sequence ID" value="XM_003647825.1"/>
</dbReference>
<feature type="compositionally biased region" description="Basic and acidic residues" evidence="3">
    <location>
        <begin position="302"/>
        <end position="313"/>
    </location>
</feature>
<feature type="compositionally biased region" description="Basic and acidic residues" evidence="3">
    <location>
        <begin position="254"/>
        <end position="264"/>
    </location>
</feature>
<dbReference type="HOGENOM" id="CLU_045870_0_0_1"/>
<gene>
    <name evidence="5" type="ordered locus">Ecym_7208</name>
</gene>
<dbReference type="OrthoDB" id="48651at2759"/>
<feature type="domain" description="RRM" evidence="4">
    <location>
        <begin position="88"/>
        <end position="169"/>
    </location>
</feature>
<accession>G8JW41</accession>
<dbReference type="KEGG" id="erc:Ecym_7208"/>
<dbReference type="InterPro" id="IPR035979">
    <property type="entry name" value="RBD_domain_sf"/>
</dbReference>
<dbReference type="GO" id="GO:0001731">
    <property type="term" value="P:formation of translation preinitiation complex"/>
    <property type="evidence" value="ECO:0007669"/>
    <property type="project" value="EnsemblFungi"/>
</dbReference>
<dbReference type="GO" id="GO:0097010">
    <property type="term" value="P:eukaryotic translation initiation factor 4F complex assembly"/>
    <property type="evidence" value="ECO:0007669"/>
    <property type="project" value="EnsemblFungi"/>
</dbReference>
<feature type="compositionally biased region" description="Basic and acidic residues" evidence="3">
    <location>
        <begin position="206"/>
        <end position="216"/>
    </location>
</feature>
<feature type="compositionally biased region" description="Acidic residues" evidence="3">
    <location>
        <begin position="408"/>
        <end position="421"/>
    </location>
</feature>
<dbReference type="AlphaFoldDB" id="G8JW41"/>
<protein>
    <recommendedName>
        <fullName evidence="4">RRM domain-containing protein</fullName>
    </recommendedName>
</protein>
<dbReference type="GeneID" id="11469454"/>
<dbReference type="GO" id="GO:0034057">
    <property type="term" value="F:RNA strand-exchange activity"/>
    <property type="evidence" value="ECO:0007669"/>
    <property type="project" value="EnsemblFungi"/>
</dbReference>
<dbReference type="GO" id="GO:0043024">
    <property type="term" value="F:ribosomal small subunit binding"/>
    <property type="evidence" value="ECO:0007669"/>
    <property type="project" value="EnsemblFungi"/>
</dbReference>
<keyword evidence="6" id="KW-1185">Reference proteome</keyword>
<keyword evidence="1 2" id="KW-0694">RNA-binding</keyword>
<feature type="compositionally biased region" description="Basic and acidic residues" evidence="3">
    <location>
        <begin position="350"/>
        <end position="361"/>
    </location>
</feature>
<feature type="compositionally biased region" description="Polar residues" evidence="3">
    <location>
        <begin position="339"/>
        <end position="349"/>
    </location>
</feature>
<evidence type="ECO:0000313" key="6">
    <source>
        <dbReference type="Proteomes" id="UP000006790"/>
    </source>
</evidence>
<organism evidence="5 6">
    <name type="scientific">Eremothecium cymbalariae (strain CBS 270.75 / DBVPG 7215 / KCTC 17166 / NRRL Y-17582)</name>
    <name type="common">Yeast</name>
    <dbReference type="NCBI Taxonomy" id="931890"/>
    <lineage>
        <taxon>Eukaryota</taxon>
        <taxon>Fungi</taxon>
        <taxon>Dikarya</taxon>
        <taxon>Ascomycota</taxon>
        <taxon>Saccharomycotina</taxon>
        <taxon>Saccharomycetes</taxon>
        <taxon>Saccharomycetales</taxon>
        <taxon>Saccharomycetaceae</taxon>
        <taxon>Eremothecium</taxon>
    </lineage>
</organism>
<dbReference type="STRING" id="931890.G8JW41"/>
<dbReference type="SMART" id="SM00360">
    <property type="entry name" value="RRM"/>
    <property type="match status" value="1"/>
</dbReference>
<dbReference type="Proteomes" id="UP000006790">
    <property type="component" value="Chromosome 7"/>
</dbReference>
<dbReference type="InterPro" id="IPR012677">
    <property type="entry name" value="Nucleotide-bd_a/b_plait_sf"/>
</dbReference>
<evidence type="ECO:0000256" key="1">
    <source>
        <dbReference type="ARBA" id="ARBA00022884"/>
    </source>
</evidence>
<proteinExistence type="predicted"/>
<dbReference type="PANTHER" id="PTHR23236">
    <property type="entry name" value="EUKARYOTIC TRANSLATION INITIATION FACTOR 4B/4H"/>
    <property type="match status" value="1"/>
</dbReference>
<dbReference type="EMBL" id="CP002503">
    <property type="protein sequence ID" value="AET41056.1"/>
    <property type="molecule type" value="Genomic_DNA"/>
</dbReference>
<dbReference type="Gene3D" id="3.30.70.330">
    <property type="match status" value="1"/>
</dbReference>
<dbReference type="GO" id="GO:0005730">
    <property type="term" value="C:nucleolus"/>
    <property type="evidence" value="ECO:0007669"/>
    <property type="project" value="TreeGrafter"/>
</dbReference>
<reference evidence="6" key="1">
    <citation type="journal article" date="2012" name="G3 (Bethesda)">
        <title>Pichia sorbitophila, an interspecies yeast hybrid reveals early steps of genome resolution following polyploidization.</title>
        <authorList>
            <person name="Leh Louis V."/>
            <person name="Despons L."/>
            <person name="Friedrich A."/>
            <person name="Martin T."/>
            <person name="Durrens P."/>
            <person name="Casaregola S."/>
            <person name="Neuveglise C."/>
            <person name="Fairhead C."/>
            <person name="Marck C."/>
            <person name="Cruz J.A."/>
            <person name="Straub M.L."/>
            <person name="Kugler V."/>
            <person name="Sacerdot C."/>
            <person name="Uzunov Z."/>
            <person name="Thierry A."/>
            <person name="Weiss S."/>
            <person name="Bleykasten C."/>
            <person name="De Montigny J."/>
            <person name="Jacques N."/>
            <person name="Jung P."/>
            <person name="Lemaire M."/>
            <person name="Mallet S."/>
            <person name="Morel G."/>
            <person name="Richard G.F."/>
            <person name="Sarkar A."/>
            <person name="Savel G."/>
            <person name="Schacherer J."/>
            <person name="Seret M.L."/>
            <person name="Talla E."/>
            <person name="Samson G."/>
            <person name="Jubin C."/>
            <person name="Poulain J."/>
            <person name="Vacherie B."/>
            <person name="Barbe V."/>
            <person name="Pelletier E."/>
            <person name="Sherman D.J."/>
            <person name="Westhof E."/>
            <person name="Weissenbach J."/>
            <person name="Baret P.V."/>
            <person name="Wincker P."/>
            <person name="Gaillardin C."/>
            <person name="Dujon B."/>
            <person name="Souciet J.L."/>
        </authorList>
    </citation>
    <scope>NUCLEOTIDE SEQUENCE [LARGE SCALE GENOMIC DNA]</scope>
    <source>
        <strain evidence="6">CBS 270.75 / DBVPG 7215 / KCTC 17166 / NRRL Y-17582</strain>
    </source>
</reference>